<evidence type="ECO:0000256" key="6">
    <source>
        <dbReference type="SAM" id="MobiDB-lite"/>
    </source>
</evidence>
<proteinExistence type="inferred from homology"/>
<evidence type="ECO:0000256" key="2">
    <source>
        <dbReference type="ARBA" id="ARBA00006288"/>
    </source>
</evidence>
<dbReference type="PANTHER" id="PTHR10909:SF382">
    <property type="entry name" value="ACYL-COENZYME A OXIDASE"/>
    <property type="match status" value="1"/>
</dbReference>
<dbReference type="InterPro" id="IPR002655">
    <property type="entry name" value="Acyl-CoA_oxidase_C"/>
</dbReference>
<organism evidence="9 10">
    <name type="scientific">Actinacidiphila acididurans</name>
    <dbReference type="NCBI Taxonomy" id="2784346"/>
    <lineage>
        <taxon>Bacteria</taxon>
        <taxon>Bacillati</taxon>
        <taxon>Actinomycetota</taxon>
        <taxon>Actinomycetes</taxon>
        <taxon>Kitasatosporales</taxon>
        <taxon>Streptomycetaceae</taxon>
        <taxon>Actinacidiphila</taxon>
    </lineage>
</organism>
<keyword evidence="5" id="KW-0560">Oxidoreductase</keyword>
<dbReference type="InterPro" id="IPR009100">
    <property type="entry name" value="AcylCoA_DH/oxidase_NM_dom_sf"/>
</dbReference>
<evidence type="ECO:0000256" key="4">
    <source>
        <dbReference type="ARBA" id="ARBA00022827"/>
    </source>
</evidence>
<name>A0ABS2TUJ3_9ACTN</name>
<dbReference type="Gene3D" id="1.20.140.10">
    <property type="entry name" value="Butyryl-CoA Dehydrogenase, subunit A, domain 3"/>
    <property type="match status" value="2"/>
</dbReference>
<dbReference type="EMBL" id="JADKYB010000009">
    <property type="protein sequence ID" value="MBM9506497.1"/>
    <property type="molecule type" value="Genomic_DNA"/>
</dbReference>
<dbReference type="InterPro" id="IPR012258">
    <property type="entry name" value="Acyl-CoA_oxidase"/>
</dbReference>
<evidence type="ECO:0000256" key="5">
    <source>
        <dbReference type="ARBA" id="ARBA00023002"/>
    </source>
</evidence>
<dbReference type="InterPro" id="IPR055060">
    <property type="entry name" value="ACOX_C_alpha1"/>
</dbReference>
<evidence type="ECO:0000313" key="9">
    <source>
        <dbReference type="EMBL" id="MBM9506497.1"/>
    </source>
</evidence>
<evidence type="ECO:0000313" key="10">
    <source>
        <dbReference type="Proteomes" id="UP000749040"/>
    </source>
</evidence>
<feature type="domain" description="Acyl-CoA oxidase C-alpha1" evidence="8">
    <location>
        <begin position="414"/>
        <end position="549"/>
    </location>
</feature>
<comment type="similarity">
    <text evidence="2">Belongs to the acyl-CoA oxidase family.</text>
</comment>
<comment type="caution">
    <text evidence="9">The sequence shown here is derived from an EMBL/GenBank/DDBJ whole genome shotgun (WGS) entry which is preliminary data.</text>
</comment>
<dbReference type="PANTHER" id="PTHR10909">
    <property type="entry name" value="ELECTRON TRANSPORT OXIDOREDUCTASE"/>
    <property type="match status" value="1"/>
</dbReference>
<evidence type="ECO:0000256" key="1">
    <source>
        <dbReference type="ARBA" id="ARBA00001974"/>
    </source>
</evidence>
<reference evidence="9 10" key="1">
    <citation type="submission" date="2021-01" db="EMBL/GenBank/DDBJ databases">
        <title>Streptomyces acididurans sp. nov., isolated from a peat swamp forest soil.</title>
        <authorList>
            <person name="Chantavorakit T."/>
            <person name="Duangmal K."/>
        </authorList>
    </citation>
    <scope>NUCLEOTIDE SEQUENCE [LARGE SCALE GENOMIC DNA]</scope>
    <source>
        <strain evidence="9 10">KK5PA1</strain>
    </source>
</reference>
<feature type="region of interest" description="Disordered" evidence="6">
    <location>
        <begin position="77"/>
        <end position="116"/>
    </location>
</feature>
<dbReference type="Pfam" id="PF01756">
    <property type="entry name" value="ACOX"/>
    <property type="match status" value="1"/>
</dbReference>
<evidence type="ECO:0000259" key="8">
    <source>
        <dbReference type="Pfam" id="PF22924"/>
    </source>
</evidence>
<accession>A0ABS2TUJ3</accession>
<feature type="region of interest" description="Disordered" evidence="6">
    <location>
        <begin position="1"/>
        <end position="61"/>
    </location>
</feature>
<sequence>MLRGDQFEPRSTAQGAAAPYCGAPAPITSRVSAPRAPPTPGGEPGPQYRTHHEHAEADPRGRAVRAVREWWRRHVNFPAAPPARPDTGSSSRQGGNRPRRGRPAVSGGRAGELASHVTTVDEIPVAGEPLPPVPAFLREVLFEEPAGRAGHDGWRALIADGAFDYCGDLSERRSVERTYERLRLLSGTAGDPRALAADAARLAAMHEWTAVVDGSLATVAGIHYNLFWGSVLDHDPDPARELEREAALERIGTFLCTEADHGNDAAALETTAVHDPAAGGFVLTTPHPGAAKFMPNTSAAGGPKTAVVAARLISDGTDQGVFLFLVRLTDAHGPRPGVSVQALPRRTGTPVDHCLTSFDHLPLPRHALLQGPHGRLTADGGLVSRYGSRRRRFLHAIHRVTTGKLCMSACGVGGARAALAIAVAYATERRTSDLTGRRRVPLTAHRSHLDRLTRATATAYAMTFLHRAATAAWIAAQAGEGHGEEAEAERLVAVTKAWNTWRAREIVLECRERCGAHGLFPAAGLAEFPLNIEGAITAEGDNLTVWVKAAAERLTAAGPGGAPAPDPARSAAAAAGDPSALRDLMAVREAQLRTEAAALLRAAPPGDPLGRWNTAAATAMQALDAYAVLAAADAFTAATARHEDARLPGHGPGTGLLRELCALFLLEQIRPHAAELIASGHLTPQDAAALRAAAEQRCAALGPHLPDLTAAFDLPRHRTHLPHVATQARVQPLP</sequence>
<dbReference type="Gene3D" id="2.40.110.10">
    <property type="entry name" value="Butyryl-CoA Dehydrogenase, subunit A, domain 2"/>
    <property type="match status" value="1"/>
</dbReference>
<dbReference type="SUPFAM" id="SSF56645">
    <property type="entry name" value="Acyl-CoA dehydrogenase NM domain-like"/>
    <property type="match status" value="1"/>
</dbReference>
<feature type="compositionally biased region" description="Low complexity" evidence="6">
    <location>
        <begin position="13"/>
        <end position="26"/>
    </location>
</feature>
<protein>
    <submittedName>
        <fullName evidence="9">Acyl-CoA oxidase</fullName>
    </submittedName>
</protein>
<feature type="domain" description="Acyl-CoA oxidase C-terminal" evidence="7">
    <location>
        <begin position="578"/>
        <end position="715"/>
    </location>
</feature>
<dbReference type="InterPro" id="IPR036250">
    <property type="entry name" value="AcylCo_DH-like_C"/>
</dbReference>
<dbReference type="InterPro" id="IPR046373">
    <property type="entry name" value="Acyl-CoA_Oxase/DH_mid-dom_sf"/>
</dbReference>
<dbReference type="SUPFAM" id="SSF47203">
    <property type="entry name" value="Acyl-CoA dehydrogenase C-terminal domain-like"/>
    <property type="match status" value="2"/>
</dbReference>
<evidence type="ECO:0000259" key="7">
    <source>
        <dbReference type="Pfam" id="PF01756"/>
    </source>
</evidence>
<keyword evidence="4" id="KW-0274">FAD</keyword>
<gene>
    <name evidence="9" type="ORF">ITX44_18440</name>
</gene>
<evidence type="ECO:0000256" key="3">
    <source>
        <dbReference type="ARBA" id="ARBA00022630"/>
    </source>
</evidence>
<dbReference type="Proteomes" id="UP000749040">
    <property type="component" value="Unassembled WGS sequence"/>
</dbReference>
<comment type="cofactor">
    <cofactor evidence="1">
        <name>FAD</name>
        <dbReference type="ChEBI" id="CHEBI:57692"/>
    </cofactor>
</comment>
<keyword evidence="3" id="KW-0285">Flavoprotein</keyword>
<keyword evidence="10" id="KW-1185">Reference proteome</keyword>
<dbReference type="Pfam" id="PF22924">
    <property type="entry name" value="ACOX_C_alpha1"/>
    <property type="match status" value="1"/>
</dbReference>